<keyword evidence="3" id="KW-1185">Reference proteome</keyword>
<proteinExistence type="predicted"/>
<dbReference type="HOGENOM" id="CLU_2450965_0_0_11"/>
<accession>U3PAV8</accession>
<dbReference type="AlphaFoldDB" id="U3PAV8"/>
<evidence type="ECO:0008006" key="4">
    <source>
        <dbReference type="Google" id="ProtNLM"/>
    </source>
</evidence>
<gene>
    <name evidence="2" type="ORF">O159_28050</name>
</gene>
<reference evidence="2 3" key="1">
    <citation type="journal article" date="2013" name="Genome Announc.">
        <title>Complete Genome Sequence of Leifsonia xyli subsp. cynodontis Strain DSM46306, a Gram-Positive Bacterial Pathogen of Grasses.</title>
        <authorList>
            <person name="Monteiro-Vitorello C.B."/>
            <person name="Zerillo M.M."/>
            <person name="Van Sluys M.A."/>
            <person name="Camargo L.E."/>
            <person name="Kitajima J.P."/>
        </authorList>
    </citation>
    <scope>NUCLEOTIDE SEQUENCE [LARGE SCALE GENOMIC DNA]</scope>
    <source>
        <strain evidence="2 3">DSM 46306</strain>
    </source>
</reference>
<dbReference type="KEGG" id="lxy:O159_28050"/>
<keyword evidence="1" id="KW-1133">Transmembrane helix</keyword>
<feature type="transmembrane region" description="Helical" evidence="1">
    <location>
        <begin position="21"/>
        <end position="40"/>
    </location>
</feature>
<evidence type="ECO:0000256" key="1">
    <source>
        <dbReference type="SAM" id="Phobius"/>
    </source>
</evidence>
<dbReference type="Gene3D" id="1.20.1740.10">
    <property type="entry name" value="Amino acid/polyamine transporter I"/>
    <property type="match status" value="1"/>
</dbReference>
<dbReference type="eggNOG" id="COG0531">
    <property type="taxonomic scope" value="Bacteria"/>
</dbReference>
<evidence type="ECO:0000313" key="3">
    <source>
        <dbReference type="Proteomes" id="UP000016743"/>
    </source>
</evidence>
<dbReference type="PATRIC" id="fig|1389489.3.peg.2690"/>
<feature type="transmembrane region" description="Helical" evidence="1">
    <location>
        <begin position="46"/>
        <end position="65"/>
    </location>
</feature>
<organism evidence="2 3">
    <name type="scientific">Leifsonia xyli subsp. cynodontis DSM 46306</name>
    <dbReference type="NCBI Taxonomy" id="1389489"/>
    <lineage>
        <taxon>Bacteria</taxon>
        <taxon>Bacillati</taxon>
        <taxon>Actinomycetota</taxon>
        <taxon>Actinomycetes</taxon>
        <taxon>Micrococcales</taxon>
        <taxon>Microbacteriaceae</taxon>
        <taxon>Leifsonia</taxon>
    </lineage>
</organism>
<dbReference type="Proteomes" id="UP000016743">
    <property type="component" value="Chromosome"/>
</dbReference>
<protein>
    <recommendedName>
        <fullName evidence="4">Amino acid permease</fullName>
    </recommendedName>
</protein>
<dbReference type="STRING" id="1389489.O159_28050"/>
<keyword evidence="1" id="KW-0472">Membrane</keyword>
<sequence length="89" mass="9702">MNVCVLVLRKQPVGHGHFRTPIALPVIGAITCLYLVFPWTSGRSQGQYGIALALLAIGIVLWAVTRLWTRAAGRREGTRSTEATRSSGR</sequence>
<name>U3PAV8_LEIXC</name>
<keyword evidence="1" id="KW-0812">Transmembrane</keyword>
<evidence type="ECO:0000313" key="2">
    <source>
        <dbReference type="EMBL" id="AGW42689.1"/>
    </source>
</evidence>
<dbReference type="EMBL" id="CP006734">
    <property type="protein sequence ID" value="AGW42689.1"/>
    <property type="molecule type" value="Genomic_DNA"/>
</dbReference>